<dbReference type="EMBL" id="JAULSY010000012">
    <property type="protein sequence ID" value="KAK0672625.1"/>
    <property type="molecule type" value="Genomic_DNA"/>
</dbReference>
<dbReference type="Proteomes" id="UP001174997">
    <property type="component" value="Unassembled WGS sequence"/>
</dbReference>
<organism evidence="2 3">
    <name type="scientific">Cercophora samala</name>
    <dbReference type="NCBI Taxonomy" id="330535"/>
    <lineage>
        <taxon>Eukaryota</taxon>
        <taxon>Fungi</taxon>
        <taxon>Dikarya</taxon>
        <taxon>Ascomycota</taxon>
        <taxon>Pezizomycotina</taxon>
        <taxon>Sordariomycetes</taxon>
        <taxon>Sordariomycetidae</taxon>
        <taxon>Sordariales</taxon>
        <taxon>Lasiosphaeriaceae</taxon>
        <taxon>Cercophora</taxon>
    </lineage>
</organism>
<evidence type="ECO:0000313" key="3">
    <source>
        <dbReference type="Proteomes" id="UP001174997"/>
    </source>
</evidence>
<comment type="caution">
    <text evidence="2">The sequence shown here is derived from an EMBL/GenBank/DDBJ whole genome shotgun (WGS) entry which is preliminary data.</text>
</comment>
<feature type="compositionally biased region" description="Basic and acidic residues" evidence="1">
    <location>
        <begin position="28"/>
        <end position="39"/>
    </location>
</feature>
<dbReference type="AlphaFoldDB" id="A0AA39ZKY9"/>
<keyword evidence="3" id="KW-1185">Reference proteome</keyword>
<reference evidence="2" key="1">
    <citation type="submission" date="2023-06" db="EMBL/GenBank/DDBJ databases">
        <title>Genome-scale phylogeny and comparative genomics of the fungal order Sordariales.</title>
        <authorList>
            <consortium name="Lawrence Berkeley National Laboratory"/>
            <person name="Hensen N."/>
            <person name="Bonometti L."/>
            <person name="Westerberg I."/>
            <person name="Brannstrom I.O."/>
            <person name="Guillou S."/>
            <person name="Cros-Aarteil S."/>
            <person name="Calhoun S."/>
            <person name="Haridas S."/>
            <person name="Kuo A."/>
            <person name="Mondo S."/>
            <person name="Pangilinan J."/>
            <person name="Riley R."/>
            <person name="Labutti K."/>
            <person name="Andreopoulos B."/>
            <person name="Lipzen A."/>
            <person name="Chen C."/>
            <person name="Yanf M."/>
            <person name="Daum C."/>
            <person name="Ng V."/>
            <person name="Clum A."/>
            <person name="Steindorff A."/>
            <person name="Ohm R."/>
            <person name="Martin F."/>
            <person name="Silar P."/>
            <person name="Natvig D."/>
            <person name="Lalanne C."/>
            <person name="Gautier V."/>
            <person name="Ament-Velasquez S.L."/>
            <person name="Kruys A."/>
            <person name="Hutchinson M.I."/>
            <person name="Powell A.J."/>
            <person name="Barry K."/>
            <person name="Miller A.N."/>
            <person name="Grigoriev I.V."/>
            <person name="Debuchy R."/>
            <person name="Gladieux P."/>
            <person name="Thoren M.H."/>
            <person name="Johannesson H."/>
        </authorList>
    </citation>
    <scope>NUCLEOTIDE SEQUENCE</scope>
    <source>
        <strain evidence="2">CBS 307.81</strain>
    </source>
</reference>
<evidence type="ECO:0000256" key="1">
    <source>
        <dbReference type="SAM" id="MobiDB-lite"/>
    </source>
</evidence>
<gene>
    <name evidence="2" type="ORF">QBC41DRAFT_334342</name>
</gene>
<proteinExistence type="predicted"/>
<feature type="region of interest" description="Disordered" evidence="1">
    <location>
        <begin position="1"/>
        <end position="52"/>
    </location>
</feature>
<feature type="region of interest" description="Disordered" evidence="1">
    <location>
        <begin position="119"/>
        <end position="163"/>
    </location>
</feature>
<sequence>MQPNENDERKGLDSKEVLNQETYSNETDMPKTDDNKEEVSGETDIPMAVDISDDEFTDYELFDCESGEEANGDESEEICKFLCEHAPKVRKALDEAAEKYGPIIRAQIAEDKARKAAQRAAKVQQMEKERRARFTPEEIAKRRRKNERERERRKRRKAVLAAAEQVEMKERRERIRQKIKERRLEKGEESDVEFILEYRE</sequence>
<feature type="compositionally biased region" description="Basic and acidic residues" evidence="1">
    <location>
        <begin position="125"/>
        <end position="150"/>
    </location>
</feature>
<protein>
    <submittedName>
        <fullName evidence="2">Uncharacterized protein</fullName>
    </submittedName>
</protein>
<name>A0AA39ZKY9_9PEZI</name>
<accession>A0AA39ZKY9</accession>
<feature type="compositionally biased region" description="Basic and acidic residues" evidence="1">
    <location>
        <begin position="1"/>
        <end position="18"/>
    </location>
</feature>
<evidence type="ECO:0000313" key="2">
    <source>
        <dbReference type="EMBL" id="KAK0672625.1"/>
    </source>
</evidence>